<dbReference type="GO" id="GO:0031201">
    <property type="term" value="C:SNARE complex"/>
    <property type="evidence" value="ECO:0007669"/>
    <property type="project" value="TreeGrafter"/>
</dbReference>
<keyword evidence="2" id="KW-1133">Transmembrane helix</keyword>
<keyword evidence="2" id="KW-0472">Membrane</keyword>
<keyword evidence="5" id="KW-1185">Reference proteome</keyword>
<keyword evidence="2" id="KW-0812">Transmembrane</keyword>
<feature type="domain" description="T-SNARE coiled-coil homology" evidence="3">
    <location>
        <begin position="186"/>
        <end position="248"/>
    </location>
</feature>
<dbReference type="AlphaFoldDB" id="A0A2T9YI16"/>
<dbReference type="PROSITE" id="PS50192">
    <property type="entry name" value="T_SNARE"/>
    <property type="match status" value="1"/>
</dbReference>
<dbReference type="PANTHER" id="PTHR19957">
    <property type="entry name" value="SYNTAXIN"/>
    <property type="match status" value="1"/>
</dbReference>
<dbReference type="InterPro" id="IPR010989">
    <property type="entry name" value="SNARE"/>
</dbReference>
<protein>
    <recommendedName>
        <fullName evidence="3">t-SNARE coiled-coil homology domain-containing protein</fullName>
    </recommendedName>
</protein>
<dbReference type="Proteomes" id="UP000245383">
    <property type="component" value="Unassembled WGS sequence"/>
</dbReference>
<sequence length="282" mass="32620">MSFNQLVNNAEGDSHQLQLTEEDKQYKALTLTISNLIFETNSKVSRVTQYVSWFGSPKDSKILRESVHNENQQIVELFKEIKDKLRTISSFQQNTMLRRARNLEQQKLQRDLQKLIETFQKVQNIEATKSRKLIQVAKQHIIEEQNMTAETCDDNEDSPLLDQNSGNLQMTQTHIDVFENQVLYNSSMIAEREQEIEDIERGIVELNEVFKDLGSIVTDQQSLLDNIESNVNNVSSYTASASNELSTANEYQRKSQKTRLLLIIFLVIIFMVFFLMAASSWL</sequence>
<name>A0A2T9YI16_9FUNG</name>
<evidence type="ECO:0000313" key="4">
    <source>
        <dbReference type="EMBL" id="PVU91970.1"/>
    </source>
</evidence>
<gene>
    <name evidence="4" type="ORF">BB561_004101</name>
</gene>
<dbReference type="GO" id="GO:0006886">
    <property type="term" value="P:intracellular protein transport"/>
    <property type="evidence" value="ECO:0007669"/>
    <property type="project" value="InterPro"/>
</dbReference>
<comment type="similarity">
    <text evidence="1">Belongs to the syntaxin family.</text>
</comment>
<dbReference type="Gene3D" id="1.20.58.70">
    <property type="match status" value="1"/>
</dbReference>
<dbReference type="EMBL" id="MBFR01000179">
    <property type="protein sequence ID" value="PVU91970.1"/>
    <property type="molecule type" value="Genomic_DNA"/>
</dbReference>
<evidence type="ECO:0000259" key="3">
    <source>
        <dbReference type="PROSITE" id="PS50192"/>
    </source>
</evidence>
<dbReference type="Gene3D" id="1.20.5.110">
    <property type="match status" value="1"/>
</dbReference>
<dbReference type="GO" id="GO:0006896">
    <property type="term" value="P:Golgi to vacuole transport"/>
    <property type="evidence" value="ECO:0007669"/>
    <property type="project" value="TreeGrafter"/>
</dbReference>
<dbReference type="GO" id="GO:0006906">
    <property type="term" value="P:vesicle fusion"/>
    <property type="evidence" value="ECO:0007669"/>
    <property type="project" value="TreeGrafter"/>
</dbReference>
<dbReference type="InterPro" id="IPR006012">
    <property type="entry name" value="Syntaxin/epimorphin_CS"/>
</dbReference>
<dbReference type="GO" id="GO:0048278">
    <property type="term" value="P:vesicle docking"/>
    <property type="evidence" value="ECO:0007669"/>
    <property type="project" value="TreeGrafter"/>
</dbReference>
<evidence type="ECO:0000256" key="1">
    <source>
        <dbReference type="ARBA" id="ARBA00009063"/>
    </source>
</evidence>
<dbReference type="InterPro" id="IPR045242">
    <property type="entry name" value="Syntaxin"/>
</dbReference>
<dbReference type="SMART" id="SM00397">
    <property type="entry name" value="t_SNARE"/>
    <property type="match status" value="1"/>
</dbReference>
<dbReference type="CDD" id="cd15840">
    <property type="entry name" value="SNARE_Qa"/>
    <property type="match status" value="1"/>
</dbReference>
<dbReference type="STRING" id="133385.A0A2T9YI16"/>
<dbReference type="SUPFAM" id="SSF47661">
    <property type="entry name" value="t-snare proteins"/>
    <property type="match status" value="1"/>
</dbReference>
<dbReference type="InterPro" id="IPR006011">
    <property type="entry name" value="Syntaxin_N"/>
</dbReference>
<dbReference type="OrthoDB" id="364348at2759"/>
<feature type="transmembrane region" description="Helical" evidence="2">
    <location>
        <begin position="260"/>
        <end position="281"/>
    </location>
</feature>
<accession>A0A2T9YI16</accession>
<dbReference type="GO" id="GO:0005484">
    <property type="term" value="F:SNAP receptor activity"/>
    <property type="evidence" value="ECO:0007669"/>
    <property type="project" value="InterPro"/>
</dbReference>
<dbReference type="PROSITE" id="PS00914">
    <property type="entry name" value="SYNTAXIN"/>
    <property type="match status" value="1"/>
</dbReference>
<dbReference type="PANTHER" id="PTHR19957:SF38">
    <property type="entry name" value="LD27581P"/>
    <property type="match status" value="1"/>
</dbReference>
<dbReference type="InterPro" id="IPR000727">
    <property type="entry name" value="T_SNARE_dom"/>
</dbReference>
<organism evidence="4 5">
    <name type="scientific">Smittium simulii</name>
    <dbReference type="NCBI Taxonomy" id="133385"/>
    <lineage>
        <taxon>Eukaryota</taxon>
        <taxon>Fungi</taxon>
        <taxon>Fungi incertae sedis</taxon>
        <taxon>Zoopagomycota</taxon>
        <taxon>Kickxellomycotina</taxon>
        <taxon>Harpellomycetes</taxon>
        <taxon>Harpellales</taxon>
        <taxon>Legeriomycetaceae</taxon>
        <taxon>Smittium</taxon>
    </lineage>
</organism>
<evidence type="ECO:0000313" key="5">
    <source>
        <dbReference type="Proteomes" id="UP000245383"/>
    </source>
</evidence>
<dbReference type="GO" id="GO:0000149">
    <property type="term" value="F:SNARE binding"/>
    <property type="evidence" value="ECO:0007669"/>
    <property type="project" value="TreeGrafter"/>
</dbReference>
<comment type="caution">
    <text evidence="4">The sequence shown here is derived from an EMBL/GenBank/DDBJ whole genome shotgun (WGS) entry which is preliminary data.</text>
</comment>
<dbReference type="Pfam" id="PF05739">
    <property type="entry name" value="SNARE"/>
    <property type="match status" value="1"/>
</dbReference>
<proteinExistence type="inferred from homology"/>
<evidence type="ECO:0000256" key="2">
    <source>
        <dbReference type="SAM" id="Phobius"/>
    </source>
</evidence>
<reference evidence="4 5" key="1">
    <citation type="journal article" date="2018" name="MBio">
        <title>Comparative Genomics Reveals the Core Gene Toolbox for the Fungus-Insect Symbiosis.</title>
        <authorList>
            <person name="Wang Y."/>
            <person name="Stata M."/>
            <person name="Wang W."/>
            <person name="Stajich J.E."/>
            <person name="White M.M."/>
            <person name="Moncalvo J.M."/>
        </authorList>
    </citation>
    <scope>NUCLEOTIDE SEQUENCE [LARGE SCALE GENOMIC DNA]</scope>
    <source>
        <strain evidence="4 5">SWE-8-4</strain>
    </source>
</reference>
<dbReference type="GO" id="GO:0012505">
    <property type="term" value="C:endomembrane system"/>
    <property type="evidence" value="ECO:0007669"/>
    <property type="project" value="TreeGrafter"/>
</dbReference>
<dbReference type="Pfam" id="PF14523">
    <property type="entry name" value="Syntaxin_2"/>
    <property type="match status" value="1"/>
</dbReference>